<dbReference type="GeneID" id="102804426"/>
<gene>
    <name evidence="3" type="primary">LOC102804426</name>
</gene>
<organism evidence="2 3">
    <name type="scientific">Saccoglossus kowalevskii</name>
    <name type="common">Acorn worm</name>
    <dbReference type="NCBI Taxonomy" id="10224"/>
    <lineage>
        <taxon>Eukaryota</taxon>
        <taxon>Metazoa</taxon>
        <taxon>Hemichordata</taxon>
        <taxon>Enteropneusta</taxon>
        <taxon>Harrimaniidae</taxon>
        <taxon>Saccoglossus</taxon>
    </lineage>
</organism>
<dbReference type="Proteomes" id="UP000694865">
    <property type="component" value="Unplaced"/>
</dbReference>
<dbReference type="PANTHER" id="PTHR46599:SF3">
    <property type="entry name" value="PIGGYBAC TRANSPOSABLE ELEMENT-DERIVED PROTEIN 4"/>
    <property type="match status" value="1"/>
</dbReference>
<dbReference type="RefSeq" id="XP_006823367.1">
    <property type="nucleotide sequence ID" value="XM_006823304.1"/>
</dbReference>
<reference evidence="3" key="1">
    <citation type="submission" date="2025-08" db="UniProtKB">
        <authorList>
            <consortium name="RefSeq"/>
        </authorList>
    </citation>
    <scope>IDENTIFICATION</scope>
    <source>
        <tissue evidence="3">Testes</tissue>
    </source>
</reference>
<dbReference type="InterPro" id="IPR029526">
    <property type="entry name" value="PGBD"/>
</dbReference>
<sequence length="281" mass="32369">MATPNLHFDDPEIQAVWDQIFADSDSEYEFEGFTAEEIDFGDIPNDDTEWEIENSGVEVADDTRLGCMMPRDRFELILKFLHFNDNAAYVARGEAGYDPLFKIRPLYDTITCRLSEVYTCEQCISLDEGMVPWRGNIHFRQYIPSKPDRFGLKSYMVSESSSGYTSVFDIYTGKNYTPNPDTIESENEGHTFNVVMGLMRKASLLNKGYKLYTDNYYTSHTLIDHLKAEDTMLVGTARMNRKEMPAALKLPLRQGEVIYRQRNGVLAMKWKDKRDVTMLSS</sequence>
<proteinExistence type="predicted"/>
<dbReference type="PANTHER" id="PTHR46599">
    <property type="entry name" value="PIGGYBAC TRANSPOSABLE ELEMENT-DERIVED PROTEIN 4"/>
    <property type="match status" value="1"/>
</dbReference>
<keyword evidence="2" id="KW-1185">Reference proteome</keyword>
<name>A0ABM0MTM6_SACKO</name>
<evidence type="ECO:0000259" key="1">
    <source>
        <dbReference type="Pfam" id="PF13843"/>
    </source>
</evidence>
<protein>
    <submittedName>
        <fullName evidence="3">PiggyBac transposable element-derived protein 4-like</fullName>
    </submittedName>
</protein>
<dbReference type="Pfam" id="PF13843">
    <property type="entry name" value="DDE_Tnp_1_7"/>
    <property type="match status" value="1"/>
</dbReference>
<feature type="non-terminal residue" evidence="3">
    <location>
        <position position="281"/>
    </location>
</feature>
<evidence type="ECO:0000313" key="2">
    <source>
        <dbReference type="Proteomes" id="UP000694865"/>
    </source>
</evidence>
<feature type="domain" description="PiggyBac transposable element-derived protein" evidence="1">
    <location>
        <begin position="65"/>
        <end position="280"/>
    </location>
</feature>
<evidence type="ECO:0000313" key="3">
    <source>
        <dbReference type="RefSeq" id="XP_006823367.1"/>
    </source>
</evidence>
<accession>A0ABM0MTM6</accession>